<evidence type="ECO:0000313" key="19">
    <source>
        <dbReference type="Proteomes" id="UP001217089"/>
    </source>
</evidence>
<accession>A0ABQ9FGL6</accession>
<feature type="domain" description="A20-type" evidence="17">
    <location>
        <begin position="437"/>
        <end position="472"/>
    </location>
</feature>
<comment type="subcellular location">
    <subcellularLocation>
        <location evidence="3">Cytoplasm</location>
    </subcellularLocation>
    <subcellularLocation>
        <location evidence="2">Nucleus</location>
    </subcellularLocation>
</comment>
<keyword evidence="11" id="KW-0833">Ubl conjugation pathway</keyword>
<comment type="catalytic activity">
    <reaction evidence="1">
        <text>Thiol-dependent hydrolysis of ester, thioester, amide, peptide and isopeptide bonds formed by the C-terminal Gly of ubiquitin (a 76-residue protein attached to proteins as an intracellular targeting signal).</text>
        <dbReference type="EC" id="3.4.19.12"/>
    </reaction>
</comment>
<evidence type="ECO:0000256" key="14">
    <source>
        <dbReference type="ARBA" id="ARBA00022833"/>
    </source>
</evidence>
<keyword evidence="10" id="KW-0863">Zinc-finger</keyword>
<evidence type="ECO:0000256" key="1">
    <source>
        <dbReference type="ARBA" id="ARBA00000707"/>
    </source>
</evidence>
<evidence type="ECO:0000256" key="3">
    <source>
        <dbReference type="ARBA" id="ARBA00004496"/>
    </source>
</evidence>
<dbReference type="InterPro" id="IPR002653">
    <property type="entry name" value="Znf_A20"/>
</dbReference>
<dbReference type="PROSITE" id="PS50802">
    <property type="entry name" value="OTU"/>
    <property type="match status" value="1"/>
</dbReference>
<reference evidence="18 19" key="1">
    <citation type="submission" date="2022-12" db="EMBL/GenBank/DDBJ databases">
        <title>Chromosome-level genome of Tegillarca granosa.</title>
        <authorList>
            <person name="Kim J."/>
        </authorList>
    </citation>
    <scope>NUCLEOTIDE SEQUENCE [LARGE SCALE GENOMIC DNA]</scope>
    <source>
        <strain evidence="18">Teg-2019</strain>
        <tissue evidence="18">Adductor muscle</tissue>
    </source>
</reference>
<evidence type="ECO:0000256" key="10">
    <source>
        <dbReference type="ARBA" id="ARBA00022771"/>
    </source>
</evidence>
<evidence type="ECO:0000259" key="16">
    <source>
        <dbReference type="PROSITE" id="PS50802"/>
    </source>
</evidence>
<keyword evidence="12" id="KW-0378">Hydrolase</keyword>
<evidence type="ECO:0000256" key="9">
    <source>
        <dbReference type="ARBA" id="ARBA00022723"/>
    </source>
</evidence>
<dbReference type="InterPro" id="IPR003323">
    <property type="entry name" value="OTU_dom"/>
</dbReference>
<dbReference type="Pfam" id="PF02338">
    <property type="entry name" value="OTU"/>
    <property type="match status" value="1"/>
</dbReference>
<name>A0ABQ9FGL6_TEGGR</name>
<organism evidence="18 19">
    <name type="scientific">Tegillarca granosa</name>
    <name type="common">Malaysian cockle</name>
    <name type="synonym">Anadara granosa</name>
    <dbReference type="NCBI Taxonomy" id="220873"/>
    <lineage>
        <taxon>Eukaryota</taxon>
        <taxon>Metazoa</taxon>
        <taxon>Spiralia</taxon>
        <taxon>Lophotrochozoa</taxon>
        <taxon>Mollusca</taxon>
        <taxon>Bivalvia</taxon>
        <taxon>Autobranchia</taxon>
        <taxon>Pteriomorphia</taxon>
        <taxon>Arcoida</taxon>
        <taxon>Arcoidea</taxon>
        <taxon>Arcidae</taxon>
        <taxon>Tegillarca</taxon>
    </lineage>
</organism>
<gene>
    <name evidence="18" type="ORF">KUTeg_007446</name>
</gene>
<evidence type="ECO:0000256" key="8">
    <source>
        <dbReference type="ARBA" id="ARBA00022670"/>
    </source>
</evidence>
<keyword evidence="13" id="KW-0788">Thiol protease</keyword>
<keyword evidence="14" id="KW-0862">Zinc</keyword>
<keyword evidence="9" id="KW-0479">Metal-binding</keyword>
<keyword evidence="8" id="KW-0645">Protease</keyword>
<keyword evidence="7" id="KW-0597">Phosphoprotein</keyword>
<evidence type="ECO:0000256" key="5">
    <source>
        <dbReference type="ARBA" id="ARBA00012759"/>
    </source>
</evidence>
<dbReference type="PANTHER" id="PTHR13367">
    <property type="entry name" value="UBIQUITIN THIOESTERASE"/>
    <property type="match status" value="1"/>
</dbReference>
<sequence length="923" mass="102785">MLQAIFAILKPVYEVVIILNGNGATYLKMSGPPFKSKFSLSCPVATEQLRWKIENDVDYTQTEKGKPICLKKFNLYSICLPPLNAFPPEFKHWYNICVLDLDMKDDLQRAKVINWCRTAKPLYPVKTTADGNCLLHAVSLALWGIEDDNQFLRRLVYIALAQDVSSCFQKRWLLQLRQFNQERPRGFNFQIDSMDWKREWESVINAASDLQASGPGLQYTMLESIHLYVVANILKRPIIVLGDNKARTIHGQSIQENNLLGIYLPLEWSHSDVSRCPIIIGYSFNHFTPLVSQENTPDGRAIDGEYVVPLILSDQTQIPLKFLLANEEPLAHELLRQYLKIQTVPLTLEESILEVPAAKVEHLTIHDADNLVASHRIDCERIYRQWVQTEFGQSSATSVTHPAAVKNEQVLPQAVKARTESPNVFNQNEAVVQDFQFWPNAKCITNGCEMFGSPVTANMCSKCFEEYTVKFHREERARKGQEAVNFSVGPSAPPASMPVQESGRFLSLMGELCHNKCGLRCSTQTFPLCHECAATRTGPVQNLLRQGDNLQRVEEIPLTAQGQGQIKSCKIDLCVNPATEGCDNYCRQCYDRIDERLFGEGEENLNSLLPQCMTPKKQANQSTSRDNFNNEFSDICTSPNCKEKAVRGKCARCIIKSGSTDSLLNSGSSPTSETYLMQVSTAPTQPTATQHPSDVHVPQHLSGVPQALVISQGATIPQASAGTQTLSQINSPSPPEAYQYYKCKNKFCNNFADQSTLSSYCRYCVEAKHGASFQQQSHMASQNSTAGKHLCPTPGCEGIRLTNSPYCLKCTQSFGNVAAAAETGVSQESQPLESGTPSSAYAMAVETANPVITSSKQKVNCASPLCKTLIYPPKRLCDNCTEILRQNHARNALAAGSEEEQRSRSLEMLRESPDYAMTGYFIK</sequence>
<evidence type="ECO:0000256" key="11">
    <source>
        <dbReference type="ARBA" id="ARBA00022786"/>
    </source>
</evidence>
<dbReference type="Proteomes" id="UP001217089">
    <property type="component" value="Unassembled WGS sequence"/>
</dbReference>
<evidence type="ECO:0000256" key="2">
    <source>
        <dbReference type="ARBA" id="ARBA00004123"/>
    </source>
</evidence>
<keyword evidence="6" id="KW-0963">Cytoplasm</keyword>
<proteinExistence type="inferred from homology"/>
<dbReference type="Pfam" id="PF01754">
    <property type="entry name" value="zf-A20"/>
    <property type="match status" value="1"/>
</dbReference>
<feature type="domain" description="OTU" evidence="16">
    <location>
        <begin position="122"/>
        <end position="293"/>
    </location>
</feature>
<dbReference type="PANTHER" id="PTHR13367:SF3">
    <property type="entry name" value="TUMOR NECROSIS FACTOR ALPHA-INDUCED PROTEIN 3"/>
    <property type="match status" value="1"/>
</dbReference>
<comment type="similarity">
    <text evidence="4">Belongs to the peptidase C64 family.</text>
</comment>
<dbReference type="EMBL" id="JARBDR010000337">
    <property type="protein sequence ID" value="KAJ8315296.1"/>
    <property type="molecule type" value="Genomic_DNA"/>
</dbReference>
<keyword evidence="19" id="KW-1185">Reference proteome</keyword>
<dbReference type="Gene3D" id="3.90.70.80">
    <property type="match status" value="1"/>
</dbReference>
<evidence type="ECO:0000259" key="17">
    <source>
        <dbReference type="PROSITE" id="PS51036"/>
    </source>
</evidence>
<evidence type="ECO:0000256" key="12">
    <source>
        <dbReference type="ARBA" id="ARBA00022801"/>
    </source>
</evidence>
<evidence type="ECO:0000256" key="6">
    <source>
        <dbReference type="ARBA" id="ARBA00022490"/>
    </source>
</evidence>
<dbReference type="InterPro" id="IPR051346">
    <property type="entry name" value="OTU_Deubiquitinase"/>
</dbReference>
<evidence type="ECO:0000256" key="13">
    <source>
        <dbReference type="ARBA" id="ARBA00022807"/>
    </source>
</evidence>
<evidence type="ECO:0000313" key="18">
    <source>
        <dbReference type="EMBL" id="KAJ8315296.1"/>
    </source>
</evidence>
<dbReference type="EC" id="3.4.19.12" evidence="5"/>
<evidence type="ECO:0000256" key="4">
    <source>
        <dbReference type="ARBA" id="ARBA00005865"/>
    </source>
</evidence>
<dbReference type="Gene3D" id="1.20.5.4770">
    <property type="match status" value="1"/>
</dbReference>
<comment type="caution">
    <text evidence="18">The sequence shown here is derived from an EMBL/GenBank/DDBJ whole genome shotgun (WGS) entry which is preliminary data.</text>
</comment>
<dbReference type="PROSITE" id="PS51036">
    <property type="entry name" value="ZF_A20"/>
    <property type="match status" value="1"/>
</dbReference>
<keyword evidence="15" id="KW-0539">Nucleus</keyword>
<protein>
    <recommendedName>
        <fullName evidence="5">ubiquitinyl hydrolase 1</fullName>
        <ecNumber evidence="5">3.4.19.12</ecNumber>
    </recommendedName>
</protein>
<evidence type="ECO:0000256" key="15">
    <source>
        <dbReference type="ARBA" id="ARBA00023242"/>
    </source>
</evidence>
<dbReference type="SMART" id="SM00259">
    <property type="entry name" value="ZnF_A20"/>
    <property type="match status" value="1"/>
</dbReference>
<evidence type="ECO:0000256" key="7">
    <source>
        <dbReference type="ARBA" id="ARBA00022553"/>
    </source>
</evidence>